<dbReference type="InterPro" id="IPR036188">
    <property type="entry name" value="FAD/NAD-bd_sf"/>
</dbReference>
<sequence>MLSNIVLGVKLLGALFSFLPKKLHLLLAQRIHRLTYRAVEDPRNVVVIGASFAGYHAARCLANSLPTGYRVVIIEKHSHFRLTWVLPRFSVVSGHAHKAFIPYGPYLDSAPAGSYQWINNTVQTIIPDKDGSGTVELASGESVHYEYLVIATGASAGLPSRVPALDKQSGMEMLRIEQDTLRDATDVVIVGGGSVGVELAADAKERYPEKNVTLVHSRDRLLNARFGRKLGEAALKELTGLGVNVRLRERVVKESDQAVELPSGESIPCDYLVNCVGQRPNSGLIEALSTESVSESGHIKVQPTLQITGPLFTRTYAAGDVIESDGVKNARGAIEQAEVVAENIVRALNSQKQIEYHVRWWEGMTRLSVGLNKIIVWMSDGSTEMTMATKSTREDMESAEVWKYFGLKPFEEKSYL</sequence>
<name>A0A5M3ZFL4_ASPTE</name>
<reference evidence="1 2" key="1">
    <citation type="submission" date="2020-01" db="EMBL/GenBank/DDBJ databases">
        <title>Aspergillus terreus IFO 6365 whole genome shotgun sequence.</title>
        <authorList>
            <person name="Kanamasa S."/>
            <person name="Takahashi H."/>
        </authorList>
    </citation>
    <scope>NUCLEOTIDE SEQUENCE [LARGE SCALE GENOMIC DNA]</scope>
    <source>
        <strain evidence="1 2">IFO 6365</strain>
    </source>
</reference>
<dbReference type="SUPFAM" id="SSF51905">
    <property type="entry name" value="FAD/NAD(P)-binding domain"/>
    <property type="match status" value="1"/>
</dbReference>
<proteinExistence type="predicted"/>
<dbReference type="PRINTS" id="PR00411">
    <property type="entry name" value="PNDRDTASEI"/>
</dbReference>
<comment type="caution">
    <text evidence="1">The sequence shown here is derived from an EMBL/GenBank/DDBJ whole genome shotgun (WGS) entry which is preliminary data.</text>
</comment>
<dbReference type="PANTHER" id="PTHR43735:SF5">
    <property type="entry name" value="FAD_NAD(P)-BINDING DOMAIN-CONTAINING PROTEIN"/>
    <property type="match status" value="1"/>
</dbReference>
<dbReference type="PRINTS" id="PR00368">
    <property type="entry name" value="FADPNR"/>
</dbReference>
<accession>A0A5M3ZFL4</accession>
<evidence type="ECO:0000313" key="1">
    <source>
        <dbReference type="EMBL" id="GFF20948.1"/>
    </source>
</evidence>
<organism evidence="1 2">
    <name type="scientific">Aspergillus terreus</name>
    <dbReference type="NCBI Taxonomy" id="33178"/>
    <lineage>
        <taxon>Eukaryota</taxon>
        <taxon>Fungi</taxon>
        <taxon>Dikarya</taxon>
        <taxon>Ascomycota</taxon>
        <taxon>Pezizomycotina</taxon>
        <taxon>Eurotiomycetes</taxon>
        <taxon>Eurotiomycetidae</taxon>
        <taxon>Eurotiales</taxon>
        <taxon>Aspergillaceae</taxon>
        <taxon>Aspergillus</taxon>
        <taxon>Aspergillus subgen. Circumdati</taxon>
    </lineage>
</organism>
<dbReference type="VEuPathDB" id="FungiDB:ATEG_09776"/>
<dbReference type="GO" id="GO:0005737">
    <property type="term" value="C:cytoplasm"/>
    <property type="evidence" value="ECO:0007669"/>
    <property type="project" value="TreeGrafter"/>
</dbReference>
<gene>
    <name evidence="1" type="ORF">ATEIFO6365_0013028200</name>
</gene>
<evidence type="ECO:0000313" key="2">
    <source>
        <dbReference type="Proteomes" id="UP000452235"/>
    </source>
</evidence>
<dbReference type="GO" id="GO:0004174">
    <property type="term" value="F:electron-transferring-flavoprotein dehydrogenase activity"/>
    <property type="evidence" value="ECO:0007669"/>
    <property type="project" value="TreeGrafter"/>
</dbReference>
<dbReference type="Pfam" id="PF07992">
    <property type="entry name" value="Pyr_redox_2"/>
    <property type="match status" value="1"/>
</dbReference>
<keyword evidence="2" id="KW-1185">Reference proteome</keyword>
<dbReference type="AlphaFoldDB" id="A0A5M3ZFL4"/>
<dbReference type="InterPro" id="IPR023753">
    <property type="entry name" value="FAD/NAD-binding_dom"/>
</dbReference>
<protein>
    <submittedName>
        <fullName evidence="1">Putative mercuric reductase</fullName>
    </submittedName>
</protein>
<dbReference type="OrthoDB" id="202203at2759"/>
<dbReference type="PANTHER" id="PTHR43735">
    <property type="entry name" value="APOPTOSIS-INDUCING FACTOR 1"/>
    <property type="match status" value="1"/>
</dbReference>
<dbReference type="EMBL" id="BLJY01000013">
    <property type="protein sequence ID" value="GFF20948.1"/>
    <property type="molecule type" value="Genomic_DNA"/>
</dbReference>
<dbReference type="GO" id="GO:0050660">
    <property type="term" value="F:flavin adenine dinucleotide binding"/>
    <property type="evidence" value="ECO:0007669"/>
    <property type="project" value="TreeGrafter"/>
</dbReference>
<dbReference type="Proteomes" id="UP000452235">
    <property type="component" value="Unassembled WGS sequence"/>
</dbReference>
<dbReference type="Gene3D" id="3.50.50.100">
    <property type="match status" value="1"/>
</dbReference>